<reference evidence="2 3" key="2">
    <citation type="journal article" date="2017" name="Genome Biol.">
        <title>New reference genome sequences of hot pepper reveal the massive evolution of plant disease-resistance genes by retroduplication.</title>
        <authorList>
            <person name="Kim S."/>
            <person name="Park J."/>
            <person name="Yeom S.I."/>
            <person name="Kim Y.M."/>
            <person name="Seo E."/>
            <person name="Kim K.T."/>
            <person name="Kim M.S."/>
            <person name="Lee J.M."/>
            <person name="Cheong K."/>
            <person name="Shin H.S."/>
            <person name="Kim S.B."/>
            <person name="Han K."/>
            <person name="Lee J."/>
            <person name="Park M."/>
            <person name="Lee H.A."/>
            <person name="Lee H.Y."/>
            <person name="Lee Y."/>
            <person name="Oh S."/>
            <person name="Lee J.H."/>
            <person name="Choi E."/>
            <person name="Choi E."/>
            <person name="Lee S.E."/>
            <person name="Jeon J."/>
            <person name="Kim H."/>
            <person name="Choi G."/>
            <person name="Song H."/>
            <person name="Lee J."/>
            <person name="Lee S.C."/>
            <person name="Kwon J.K."/>
            <person name="Lee H.Y."/>
            <person name="Koo N."/>
            <person name="Hong Y."/>
            <person name="Kim R.W."/>
            <person name="Kang W.H."/>
            <person name="Huh J.H."/>
            <person name="Kang B.C."/>
            <person name="Yang T.J."/>
            <person name="Lee Y.H."/>
            <person name="Bennetzen J.L."/>
            <person name="Choi D."/>
        </authorList>
    </citation>
    <scope>NUCLEOTIDE SEQUENCE [LARGE SCALE GENOMIC DNA]</scope>
    <source>
        <strain evidence="3">cv. CM334</strain>
    </source>
</reference>
<sequence>MYSKMAALEASHTWTIVDLPPGKISIGCKYVFKVKYLASGAVERYKARLVSKGFNQKEGLGYSDTFSPVAKMVAVRSVITVAMVKHWLVIQMDVHNAFMHGDLIEDVYMTLPSGFYRQGKVGKVCKLQTSLYGLKQAPR</sequence>
<accession>A0A2G2Z8M7</accession>
<evidence type="ECO:0000313" key="3">
    <source>
        <dbReference type="Proteomes" id="UP000222542"/>
    </source>
</evidence>
<dbReference type="AlphaFoldDB" id="A0A2G2Z8M7"/>
<dbReference type="Pfam" id="PF07727">
    <property type="entry name" value="RVT_2"/>
    <property type="match status" value="1"/>
</dbReference>
<comment type="caution">
    <text evidence="2">The sequence shown here is derived from an EMBL/GenBank/DDBJ whole genome shotgun (WGS) entry which is preliminary data.</text>
</comment>
<organism evidence="2 3">
    <name type="scientific">Capsicum annuum</name>
    <name type="common">Capsicum pepper</name>
    <dbReference type="NCBI Taxonomy" id="4072"/>
    <lineage>
        <taxon>Eukaryota</taxon>
        <taxon>Viridiplantae</taxon>
        <taxon>Streptophyta</taxon>
        <taxon>Embryophyta</taxon>
        <taxon>Tracheophyta</taxon>
        <taxon>Spermatophyta</taxon>
        <taxon>Magnoliopsida</taxon>
        <taxon>eudicotyledons</taxon>
        <taxon>Gunneridae</taxon>
        <taxon>Pentapetalae</taxon>
        <taxon>asterids</taxon>
        <taxon>lamiids</taxon>
        <taxon>Solanales</taxon>
        <taxon>Solanaceae</taxon>
        <taxon>Solanoideae</taxon>
        <taxon>Capsiceae</taxon>
        <taxon>Capsicum</taxon>
    </lineage>
</organism>
<evidence type="ECO:0000259" key="1">
    <source>
        <dbReference type="Pfam" id="PF07727"/>
    </source>
</evidence>
<protein>
    <recommendedName>
        <fullName evidence="1">Reverse transcriptase Ty1/copia-type domain-containing protein</fullName>
    </recommendedName>
</protein>
<dbReference type="InterPro" id="IPR013103">
    <property type="entry name" value="RVT_2"/>
</dbReference>
<dbReference type="InterPro" id="IPR043502">
    <property type="entry name" value="DNA/RNA_pol_sf"/>
</dbReference>
<dbReference type="EMBL" id="AYRZ02000006">
    <property type="protein sequence ID" value="PHT78261.1"/>
    <property type="molecule type" value="Genomic_DNA"/>
</dbReference>
<gene>
    <name evidence="2" type="ORF">T459_16313</name>
</gene>
<dbReference type="Gramene" id="PHT78261">
    <property type="protein sequence ID" value="PHT78261"/>
    <property type="gene ID" value="T459_16313"/>
</dbReference>
<evidence type="ECO:0000313" key="2">
    <source>
        <dbReference type="EMBL" id="PHT78261.1"/>
    </source>
</evidence>
<dbReference type="STRING" id="4072.A0A2G2Z8M7"/>
<proteinExistence type="predicted"/>
<keyword evidence="3" id="KW-1185">Reference proteome</keyword>
<dbReference type="Proteomes" id="UP000222542">
    <property type="component" value="Unassembled WGS sequence"/>
</dbReference>
<name>A0A2G2Z8M7_CAPAN</name>
<reference evidence="2 3" key="1">
    <citation type="journal article" date="2014" name="Nat. Genet.">
        <title>Genome sequence of the hot pepper provides insights into the evolution of pungency in Capsicum species.</title>
        <authorList>
            <person name="Kim S."/>
            <person name="Park M."/>
            <person name="Yeom S.I."/>
            <person name="Kim Y.M."/>
            <person name="Lee J.M."/>
            <person name="Lee H.A."/>
            <person name="Seo E."/>
            <person name="Choi J."/>
            <person name="Cheong K."/>
            <person name="Kim K.T."/>
            <person name="Jung K."/>
            <person name="Lee G.W."/>
            <person name="Oh S.K."/>
            <person name="Bae C."/>
            <person name="Kim S.B."/>
            <person name="Lee H.Y."/>
            <person name="Kim S.Y."/>
            <person name="Kim M.S."/>
            <person name="Kang B.C."/>
            <person name="Jo Y.D."/>
            <person name="Yang H.B."/>
            <person name="Jeong H.J."/>
            <person name="Kang W.H."/>
            <person name="Kwon J.K."/>
            <person name="Shin C."/>
            <person name="Lim J.Y."/>
            <person name="Park J.H."/>
            <person name="Huh J.H."/>
            <person name="Kim J.S."/>
            <person name="Kim B.D."/>
            <person name="Cohen O."/>
            <person name="Paran I."/>
            <person name="Suh M.C."/>
            <person name="Lee S.B."/>
            <person name="Kim Y.K."/>
            <person name="Shin Y."/>
            <person name="Noh S.J."/>
            <person name="Park J."/>
            <person name="Seo Y.S."/>
            <person name="Kwon S.Y."/>
            <person name="Kim H.A."/>
            <person name="Park J.M."/>
            <person name="Kim H.J."/>
            <person name="Choi S.B."/>
            <person name="Bosland P.W."/>
            <person name="Reeves G."/>
            <person name="Jo S.H."/>
            <person name="Lee B.W."/>
            <person name="Cho H.T."/>
            <person name="Choi H.S."/>
            <person name="Lee M.S."/>
            <person name="Yu Y."/>
            <person name="Do Choi Y."/>
            <person name="Park B.S."/>
            <person name="van Deynze A."/>
            <person name="Ashrafi H."/>
            <person name="Hill T."/>
            <person name="Kim W.T."/>
            <person name="Pai H.S."/>
            <person name="Ahn H.K."/>
            <person name="Yeam I."/>
            <person name="Giovannoni J.J."/>
            <person name="Rose J.K."/>
            <person name="Sorensen I."/>
            <person name="Lee S.J."/>
            <person name="Kim R.W."/>
            <person name="Choi I.Y."/>
            <person name="Choi B.S."/>
            <person name="Lim J.S."/>
            <person name="Lee Y.H."/>
            <person name="Choi D."/>
        </authorList>
    </citation>
    <scope>NUCLEOTIDE SEQUENCE [LARGE SCALE GENOMIC DNA]</scope>
    <source>
        <strain evidence="3">cv. CM334</strain>
    </source>
</reference>
<dbReference type="OMA" id="WYRANMA"/>
<dbReference type="SUPFAM" id="SSF56672">
    <property type="entry name" value="DNA/RNA polymerases"/>
    <property type="match status" value="1"/>
</dbReference>
<feature type="domain" description="Reverse transcriptase Ty1/copia-type" evidence="1">
    <location>
        <begin position="12"/>
        <end position="139"/>
    </location>
</feature>